<organism evidence="2 3">
    <name type="scientific">Hermanssonia centrifuga</name>
    <dbReference type="NCBI Taxonomy" id="98765"/>
    <lineage>
        <taxon>Eukaryota</taxon>
        <taxon>Fungi</taxon>
        <taxon>Dikarya</taxon>
        <taxon>Basidiomycota</taxon>
        <taxon>Agaricomycotina</taxon>
        <taxon>Agaricomycetes</taxon>
        <taxon>Polyporales</taxon>
        <taxon>Meruliaceae</taxon>
        <taxon>Hermanssonia</taxon>
    </lineage>
</organism>
<dbReference type="InterPro" id="IPR026505">
    <property type="entry name" value="Solute_c_fam_35_mem_F3/F4"/>
</dbReference>
<dbReference type="AlphaFoldDB" id="A0A2R6S5U2"/>
<keyword evidence="1" id="KW-1133">Transmembrane helix</keyword>
<feature type="transmembrane region" description="Helical" evidence="1">
    <location>
        <begin position="240"/>
        <end position="264"/>
    </location>
</feature>
<feature type="transmembrane region" description="Helical" evidence="1">
    <location>
        <begin position="92"/>
        <end position="110"/>
    </location>
</feature>
<feature type="transmembrane region" description="Helical" evidence="1">
    <location>
        <begin position="297"/>
        <end position="316"/>
    </location>
</feature>
<accession>A0A2R6S5U2</accession>
<gene>
    <name evidence="2" type="ORF">PHLCEN_2v472</name>
</gene>
<dbReference type="Proteomes" id="UP000186601">
    <property type="component" value="Unassembled WGS sequence"/>
</dbReference>
<name>A0A2R6S5U2_9APHY</name>
<feature type="transmembrane region" description="Helical" evidence="1">
    <location>
        <begin position="197"/>
        <end position="220"/>
    </location>
</feature>
<evidence type="ECO:0000313" key="3">
    <source>
        <dbReference type="Proteomes" id="UP000186601"/>
    </source>
</evidence>
<dbReference type="InterPro" id="IPR037185">
    <property type="entry name" value="EmrE-like"/>
</dbReference>
<feature type="transmembrane region" description="Helical" evidence="1">
    <location>
        <begin position="130"/>
        <end position="149"/>
    </location>
</feature>
<reference evidence="2 3" key="1">
    <citation type="submission" date="2018-02" db="EMBL/GenBank/DDBJ databases">
        <title>Genome sequence of the basidiomycete white-rot fungus Phlebia centrifuga.</title>
        <authorList>
            <person name="Granchi Z."/>
            <person name="Peng M."/>
            <person name="de Vries R.P."/>
            <person name="Hilden K."/>
            <person name="Makela M.R."/>
            <person name="Grigoriev I."/>
            <person name="Riley R."/>
        </authorList>
    </citation>
    <scope>NUCLEOTIDE SEQUENCE [LARGE SCALE GENOMIC DNA]</scope>
    <source>
        <strain evidence="2 3">FBCC195</strain>
    </source>
</reference>
<dbReference type="PANTHER" id="PTHR19346">
    <property type="entry name" value="SUGAR PHOSPHATE TRANSPORTER DOMAIN-CONTAINING PROTEIN"/>
    <property type="match status" value="1"/>
</dbReference>
<dbReference type="PANTHER" id="PTHR19346:SF4">
    <property type="entry name" value="SUGAR PHOSPHATE TRANSPORTER DOMAIN-CONTAINING PROTEIN"/>
    <property type="match status" value="1"/>
</dbReference>
<keyword evidence="1" id="KW-0472">Membrane</keyword>
<feature type="transmembrane region" description="Helical" evidence="1">
    <location>
        <begin position="34"/>
        <end position="54"/>
    </location>
</feature>
<dbReference type="OrthoDB" id="10062838at2759"/>
<dbReference type="SUPFAM" id="SSF103481">
    <property type="entry name" value="Multidrug resistance efflux transporter EmrE"/>
    <property type="match status" value="1"/>
</dbReference>
<feature type="transmembrane region" description="Helical" evidence="1">
    <location>
        <begin position="66"/>
        <end position="85"/>
    </location>
</feature>
<evidence type="ECO:0008006" key="4">
    <source>
        <dbReference type="Google" id="ProtNLM"/>
    </source>
</evidence>
<keyword evidence="1" id="KW-0812">Transmembrane</keyword>
<keyword evidence="3" id="KW-1185">Reference proteome</keyword>
<protein>
    <recommendedName>
        <fullName evidence="4">EamA domain-containing protein</fullName>
    </recommendedName>
</protein>
<dbReference type="EMBL" id="MLYV02000033">
    <property type="protein sequence ID" value="PSS37648.1"/>
    <property type="molecule type" value="Genomic_DNA"/>
</dbReference>
<sequence>MSARAIWDSLVFSLKRHIAYTILDKPTSFPAWGFVRLAFLMTIMMSIPALLWFIAITMAPLSDVTALWNTNAFFAYILTVKLYHLGWEVRRLASVLLATLGAAVVVYGGNSASAPEETRSSESERPPNPMIGDLLTLAAAIVYGIYQVLYKKYAALPSDPDAELDGLDRTTAYEAITDTDLEDSIDDRNDIAYPPPFALYANCLTTSIGLCTFFLLWIPIPIMHLTGVEEFHLPTNLTTVFAIAGISLSGVLFNAGLMVLLGMWGPIVTSVGNLLTIVLVFASDAIFGGAIQTVTVWSVFGCGSIVVAFTILALDLRKGSSSA</sequence>
<evidence type="ECO:0000256" key="1">
    <source>
        <dbReference type="SAM" id="Phobius"/>
    </source>
</evidence>
<evidence type="ECO:0000313" key="2">
    <source>
        <dbReference type="EMBL" id="PSS37648.1"/>
    </source>
</evidence>
<proteinExistence type="predicted"/>
<dbReference type="STRING" id="98765.A0A2R6S5U2"/>
<feature type="transmembrane region" description="Helical" evidence="1">
    <location>
        <begin position="271"/>
        <end position="291"/>
    </location>
</feature>
<comment type="caution">
    <text evidence="2">The sequence shown here is derived from an EMBL/GenBank/DDBJ whole genome shotgun (WGS) entry which is preliminary data.</text>
</comment>